<dbReference type="Gene3D" id="1.10.10.60">
    <property type="entry name" value="Homeodomain-like"/>
    <property type="match status" value="1"/>
</dbReference>
<sequence>MTQKIVVEDLFVEDIVKEMAKSMHALYAEEHNTTKVIVPEEFGSGYIEATQFASGLGIIDTDYNLSEDFIIKMQKHKVNPLKFVFNLGDTFYHRFENEGEFEGINKYSGAIIGSSIEKVHTFKIPKEKNIHFFSIELNRNLFEHKLESFKFDLGDDLNELLRDVKAINPFFYTYPFGADEFDQIKKITKNKKKGFIGSLFKEGITYTLLSNTLEQYLGRKCEDCEADLASEEVDTVLEISSFIEKNLNNLPTIEEIARRNFISESKLQKLFQSYYKCSVNDFTRNKRLNQARILLETTKLSMAEIAHELGIKSNSYLSKTFKERYGVTPSNYRDSRLSKIRFY</sequence>
<evidence type="ECO:0000259" key="4">
    <source>
        <dbReference type="PROSITE" id="PS01124"/>
    </source>
</evidence>
<evidence type="ECO:0000313" key="5">
    <source>
        <dbReference type="EMBL" id="KOY51593.1"/>
    </source>
</evidence>
<keyword evidence="8" id="KW-1185">Reference proteome</keyword>
<feature type="domain" description="HTH araC/xylS-type" evidence="4">
    <location>
        <begin position="237"/>
        <end position="335"/>
    </location>
</feature>
<dbReference type="GO" id="GO:0043565">
    <property type="term" value="F:sequence-specific DNA binding"/>
    <property type="evidence" value="ECO:0007669"/>
    <property type="project" value="InterPro"/>
</dbReference>
<dbReference type="PRINTS" id="PR00032">
    <property type="entry name" value="HTHARAC"/>
</dbReference>
<dbReference type="SUPFAM" id="SSF46689">
    <property type="entry name" value="Homeodomain-like"/>
    <property type="match status" value="1"/>
</dbReference>
<evidence type="ECO:0000256" key="2">
    <source>
        <dbReference type="ARBA" id="ARBA00023125"/>
    </source>
</evidence>
<dbReference type="SMART" id="SM00342">
    <property type="entry name" value="HTH_ARAC"/>
    <property type="match status" value="1"/>
</dbReference>
<organism evidence="5 7">
    <name type="scientific">Polaribacter dokdonensis DSW-5</name>
    <dbReference type="NCBI Taxonomy" id="1300348"/>
    <lineage>
        <taxon>Bacteria</taxon>
        <taxon>Pseudomonadati</taxon>
        <taxon>Bacteroidota</taxon>
        <taxon>Flavobacteriia</taxon>
        <taxon>Flavobacteriales</taxon>
        <taxon>Flavobacteriaceae</taxon>
    </lineage>
</organism>
<dbReference type="InterPro" id="IPR018062">
    <property type="entry name" value="HTH_AraC-typ_CS"/>
</dbReference>
<keyword evidence="1" id="KW-0805">Transcription regulation</keyword>
<dbReference type="EMBL" id="LGBR01000001">
    <property type="protein sequence ID" value="KOY51593.1"/>
    <property type="molecule type" value="Genomic_DNA"/>
</dbReference>
<keyword evidence="2" id="KW-0238">DNA-binding</keyword>
<dbReference type="InterPro" id="IPR009057">
    <property type="entry name" value="Homeodomain-like_sf"/>
</dbReference>
<evidence type="ECO:0000313" key="6">
    <source>
        <dbReference type="EMBL" id="SEE07826.1"/>
    </source>
</evidence>
<dbReference type="GO" id="GO:0003700">
    <property type="term" value="F:DNA-binding transcription factor activity"/>
    <property type="evidence" value="ECO:0007669"/>
    <property type="project" value="InterPro"/>
</dbReference>
<dbReference type="OrthoDB" id="2666928at2"/>
<evidence type="ECO:0000256" key="1">
    <source>
        <dbReference type="ARBA" id="ARBA00023015"/>
    </source>
</evidence>
<evidence type="ECO:0000256" key="3">
    <source>
        <dbReference type="ARBA" id="ARBA00023163"/>
    </source>
</evidence>
<dbReference type="PROSITE" id="PS01124">
    <property type="entry name" value="HTH_ARAC_FAMILY_2"/>
    <property type="match status" value="1"/>
</dbReference>
<dbReference type="RefSeq" id="WP_053973759.1">
    <property type="nucleotide sequence ID" value="NZ_FNUE01000001.1"/>
</dbReference>
<gene>
    <name evidence="5" type="ORF">I602_1153</name>
    <name evidence="6" type="ORF">SAMN05444353_0622</name>
</gene>
<dbReference type="PANTHER" id="PTHR47893">
    <property type="entry name" value="REGULATORY PROTEIN PCHR"/>
    <property type="match status" value="1"/>
</dbReference>
<dbReference type="Pfam" id="PF12833">
    <property type="entry name" value="HTH_18"/>
    <property type="match status" value="1"/>
</dbReference>
<accession>A0A0M9CFS7</accession>
<reference evidence="5 7" key="1">
    <citation type="submission" date="2015-07" db="EMBL/GenBank/DDBJ databases">
        <title>Genome of Polaribacter dokdonenesis DSW-5, isolated from seawater off Dokdo in Korea.</title>
        <authorList>
            <person name="Yoon K."/>
            <person name="Song J.Y."/>
            <person name="Kim J.F."/>
        </authorList>
    </citation>
    <scope>NUCLEOTIDE SEQUENCE [LARGE SCALE GENOMIC DNA]</scope>
    <source>
        <strain evidence="5 7">DSW-5</strain>
    </source>
</reference>
<dbReference type="EMBL" id="FNUE01000001">
    <property type="protein sequence ID" value="SEE07826.1"/>
    <property type="molecule type" value="Genomic_DNA"/>
</dbReference>
<dbReference type="PANTHER" id="PTHR47893:SF1">
    <property type="entry name" value="REGULATORY PROTEIN PCHR"/>
    <property type="match status" value="1"/>
</dbReference>
<dbReference type="STRING" id="1300348.I602_1153"/>
<proteinExistence type="predicted"/>
<dbReference type="PROSITE" id="PS00041">
    <property type="entry name" value="HTH_ARAC_FAMILY_1"/>
    <property type="match status" value="1"/>
</dbReference>
<name>A0A0M9CFS7_9FLAO</name>
<dbReference type="InterPro" id="IPR020449">
    <property type="entry name" value="Tscrpt_reg_AraC-type_HTH"/>
</dbReference>
<dbReference type="Proteomes" id="UP000037716">
    <property type="component" value="Unassembled WGS sequence"/>
</dbReference>
<dbReference type="PATRIC" id="fig|1300348.6.peg.1153"/>
<protein>
    <submittedName>
        <fullName evidence="5">Transcription regulator, AraC family</fullName>
    </submittedName>
    <submittedName>
        <fullName evidence="6">Transcriptional regulator, AraC family</fullName>
    </submittedName>
</protein>
<comment type="caution">
    <text evidence="5">The sequence shown here is derived from an EMBL/GenBank/DDBJ whole genome shotgun (WGS) entry which is preliminary data.</text>
</comment>
<dbReference type="InterPro" id="IPR018060">
    <property type="entry name" value="HTH_AraC"/>
</dbReference>
<dbReference type="AlphaFoldDB" id="A0A0M9CFS7"/>
<dbReference type="Proteomes" id="UP000183071">
    <property type="component" value="Unassembled WGS sequence"/>
</dbReference>
<dbReference type="InterPro" id="IPR053142">
    <property type="entry name" value="PchR_regulatory_protein"/>
</dbReference>
<reference evidence="6 8" key="2">
    <citation type="submission" date="2016-10" db="EMBL/GenBank/DDBJ databases">
        <authorList>
            <person name="Varghese N."/>
            <person name="Submissions S."/>
        </authorList>
    </citation>
    <scope>NUCLEOTIDE SEQUENCE [LARGE SCALE GENOMIC DNA]</scope>
    <source>
        <strain evidence="6 8">DSW-5</strain>
    </source>
</reference>
<evidence type="ECO:0000313" key="8">
    <source>
        <dbReference type="Proteomes" id="UP000183071"/>
    </source>
</evidence>
<keyword evidence="3" id="KW-0804">Transcription</keyword>
<evidence type="ECO:0000313" key="7">
    <source>
        <dbReference type="Proteomes" id="UP000037716"/>
    </source>
</evidence>